<keyword evidence="1" id="KW-0732">Signal</keyword>
<keyword evidence="3" id="KW-0378">Hydrolase</keyword>
<dbReference type="OrthoDB" id="4273937at2"/>
<reference evidence="4" key="1">
    <citation type="submission" date="2017-11" db="EMBL/GenBank/DDBJ databases">
        <authorList>
            <person name="Wibberg D."/>
        </authorList>
    </citation>
    <scope>NUCLEOTIDE SEQUENCE [LARGE SCALE GENOMIC DNA]</scope>
</reference>
<name>A0A2N9BKJ3_STRCX</name>
<dbReference type="PROSITE" id="PS50231">
    <property type="entry name" value="RICIN_B_LECTIN"/>
    <property type="match status" value="1"/>
</dbReference>
<keyword evidence="3" id="KW-0326">Glycosidase</keyword>
<accession>A0A2N9BKJ3</accession>
<dbReference type="InterPro" id="IPR000772">
    <property type="entry name" value="Ricin_B_lectin"/>
</dbReference>
<dbReference type="Pfam" id="PF00652">
    <property type="entry name" value="Ricin_B_lectin"/>
    <property type="match status" value="1"/>
</dbReference>
<dbReference type="Gene3D" id="2.80.10.50">
    <property type="match status" value="2"/>
</dbReference>
<evidence type="ECO:0000256" key="1">
    <source>
        <dbReference type="SAM" id="SignalP"/>
    </source>
</evidence>
<feature type="domain" description="Ricin B lectin" evidence="2">
    <location>
        <begin position="53"/>
        <end position="193"/>
    </location>
</feature>
<dbReference type="SUPFAM" id="SSF50370">
    <property type="entry name" value="Ricin B-like lectins"/>
    <property type="match status" value="1"/>
</dbReference>
<organism evidence="3 4">
    <name type="scientific">Streptomyces chartreusis NRRL 3882</name>
    <dbReference type="NCBI Taxonomy" id="1079985"/>
    <lineage>
        <taxon>Bacteria</taxon>
        <taxon>Bacillati</taxon>
        <taxon>Actinomycetota</taxon>
        <taxon>Actinomycetes</taxon>
        <taxon>Kitasatosporales</taxon>
        <taxon>Streptomycetaceae</taxon>
        <taxon>Streptomyces</taxon>
    </lineage>
</organism>
<evidence type="ECO:0000313" key="4">
    <source>
        <dbReference type="Proteomes" id="UP000235464"/>
    </source>
</evidence>
<dbReference type="InterPro" id="IPR035992">
    <property type="entry name" value="Ricin_B-like_lectins"/>
</dbReference>
<dbReference type="CDD" id="cd00161">
    <property type="entry name" value="beta-trefoil_Ricin-like"/>
    <property type="match status" value="1"/>
</dbReference>
<dbReference type="RefSeq" id="WP_010040863.1">
    <property type="nucleotide sequence ID" value="NZ_LT962942.1"/>
</dbReference>
<dbReference type="AlphaFoldDB" id="A0A2N9BKJ3"/>
<keyword evidence="4" id="KW-1185">Reference proteome</keyword>
<evidence type="ECO:0000313" key="3">
    <source>
        <dbReference type="EMBL" id="SOR83881.1"/>
    </source>
</evidence>
<dbReference type="EC" id="3.2.1.55" evidence="3"/>
<proteinExistence type="predicted"/>
<gene>
    <name evidence="3" type="primary">abfB_6</name>
    <name evidence="3" type="ORF">SCNRRL3882_7327</name>
</gene>
<protein>
    <submittedName>
        <fullName evidence="3">Extracellular exo-alpha-L-arabinofuranosidase</fullName>
        <ecNumber evidence="3">3.2.1.55</ecNumber>
    </submittedName>
</protein>
<dbReference type="Proteomes" id="UP000235464">
    <property type="component" value="Chromosome I"/>
</dbReference>
<feature type="signal peptide" evidence="1">
    <location>
        <begin position="1"/>
        <end position="27"/>
    </location>
</feature>
<dbReference type="EMBL" id="LT963352">
    <property type="protein sequence ID" value="SOR83881.1"/>
    <property type="molecule type" value="Genomic_DNA"/>
</dbReference>
<dbReference type="SMART" id="SM00458">
    <property type="entry name" value="RICIN"/>
    <property type="match status" value="1"/>
</dbReference>
<dbReference type="GO" id="GO:0046556">
    <property type="term" value="F:alpha-L-arabinofuranosidase activity"/>
    <property type="evidence" value="ECO:0007669"/>
    <property type="project" value="UniProtKB-EC"/>
</dbReference>
<sequence length="195" mass="20036">MRTSRTRNTVAAVAIGALMAVASPAIASAQSPSDSWSPNPLQLSTLDARAAAAPIVGLRNAKSGKFLQPTGNSTANGARVVQQPGNDQNSSQYWDMIQDGDFFSFENGRSGKNLGIDGASTANGAAAIIANGSGDANQDWVIIPVSGGPTDDARLQNRKSGKCLGISGASTANGAQAAQFTCDGSENQRWILDLL</sequence>
<evidence type="ECO:0000259" key="2">
    <source>
        <dbReference type="SMART" id="SM00458"/>
    </source>
</evidence>
<feature type="chain" id="PRO_5039497112" evidence="1">
    <location>
        <begin position="28"/>
        <end position="195"/>
    </location>
</feature>